<name>A0A369T9I8_9PROT</name>
<reference evidence="1 2" key="1">
    <citation type="submission" date="2018-07" db="EMBL/GenBank/DDBJ databases">
        <title>Venubactetium sediminum gen. nov., sp. nov., isolated from a marine solar saltern.</title>
        <authorList>
            <person name="Wang S."/>
        </authorList>
    </citation>
    <scope>NUCLEOTIDE SEQUENCE [LARGE SCALE GENOMIC DNA]</scope>
    <source>
        <strain evidence="1 2">WD2A32</strain>
    </source>
</reference>
<accession>A0A369T9I8</accession>
<comment type="caution">
    <text evidence="1">The sequence shown here is derived from an EMBL/GenBank/DDBJ whole genome shotgun (WGS) entry which is preliminary data.</text>
</comment>
<proteinExistence type="predicted"/>
<dbReference type="AlphaFoldDB" id="A0A369T9I8"/>
<dbReference type="Gene3D" id="2.30.30.110">
    <property type="match status" value="1"/>
</dbReference>
<gene>
    <name evidence="1" type="ORF">DRB17_10775</name>
</gene>
<sequence length="150" mass="16775">MCLKALSSLATRNGGEFVTLQQHPLPGTIIRVDLNEGFRTPEMRKRRPAIVLSAPIPGRDLLCTIVPLSTKRPRLVLPHHLRITLDPPLPSPCGNPTMWVKGDIVLTVAFHRLRFLFKKWDEGQRVDDVRVLDDGTMERVKASVRAGIGV</sequence>
<protein>
    <submittedName>
        <fullName evidence="1">Type II toxin-antitoxin system PemK/MazF family toxin</fullName>
    </submittedName>
</protein>
<organism evidence="1 2">
    <name type="scientific">Ferruginivarius sediminum</name>
    <dbReference type="NCBI Taxonomy" id="2661937"/>
    <lineage>
        <taxon>Bacteria</taxon>
        <taxon>Pseudomonadati</taxon>
        <taxon>Pseudomonadota</taxon>
        <taxon>Alphaproteobacteria</taxon>
        <taxon>Rhodospirillales</taxon>
        <taxon>Rhodospirillaceae</taxon>
        <taxon>Ferruginivarius</taxon>
    </lineage>
</organism>
<dbReference type="GO" id="GO:0003677">
    <property type="term" value="F:DNA binding"/>
    <property type="evidence" value="ECO:0007669"/>
    <property type="project" value="InterPro"/>
</dbReference>
<dbReference type="SUPFAM" id="SSF50118">
    <property type="entry name" value="Cell growth inhibitor/plasmid maintenance toxic component"/>
    <property type="match status" value="1"/>
</dbReference>
<dbReference type="Pfam" id="PF02452">
    <property type="entry name" value="PemK_toxin"/>
    <property type="match status" value="1"/>
</dbReference>
<dbReference type="InterPro" id="IPR011067">
    <property type="entry name" value="Plasmid_toxin/cell-grow_inhib"/>
</dbReference>
<evidence type="ECO:0000313" key="2">
    <source>
        <dbReference type="Proteomes" id="UP000253941"/>
    </source>
</evidence>
<evidence type="ECO:0000313" key="1">
    <source>
        <dbReference type="EMBL" id="RDD61960.1"/>
    </source>
</evidence>
<dbReference type="Proteomes" id="UP000253941">
    <property type="component" value="Unassembled WGS sequence"/>
</dbReference>
<keyword evidence="2" id="KW-1185">Reference proteome</keyword>
<dbReference type="InterPro" id="IPR003477">
    <property type="entry name" value="PemK-like"/>
</dbReference>
<dbReference type="EMBL" id="QPMH01000008">
    <property type="protein sequence ID" value="RDD61960.1"/>
    <property type="molecule type" value="Genomic_DNA"/>
</dbReference>